<sequence>MSIRIDAKELHDLLRLSPPEQNIMLIGKHGIGKSEIITAYYRQKNMRVVPFFLGQMSDPGDLIGLMNKDEQTGRSLFLPPYWWPLANEPIVLFLDELNRARPEILQAVQDLSLNKTLAGKTLPAGSIVIAAVNEGDEYQLTELDPALVSRFNLYEFSPTVEDWLLWANSTGIDERVINFIQKNHEHLDSPDRAADESWLTAGLVKTPDRRAWVKVARFIEYHPALEEIHLKIIAGMVGAAAAAAFRQNLHVVAKVTPEQLLLRFHQHQDKLKTLSLAEFTLLNQQMVFWLNSKKYKPEQADLIRQNLLAYLKFLQKAKQNEAIAHLAGMMQSPKFSQAMGFIAESMELITFMTDYIEGIQV</sequence>
<dbReference type="InterPro" id="IPR011704">
    <property type="entry name" value="ATPase_dyneun-rel_AAA"/>
</dbReference>
<comment type="caution">
    <text evidence="2">The sequence shown here is derived from an EMBL/GenBank/DDBJ whole genome shotgun (WGS) entry which is preliminary data.</text>
</comment>
<dbReference type="GO" id="GO:0005524">
    <property type="term" value="F:ATP binding"/>
    <property type="evidence" value="ECO:0007669"/>
    <property type="project" value="InterPro"/>
</dbReference>
<evidence type="ECO:0000313" key="3">
    <source>
        <dbReference type="Proteomes" id="UP000019184"/>
    </source>
</evidence>
<dbReference type="Gene3D" id="3.40.50.300">
    <property type="entry name" value="P-loop containing nucleotide triphosphate hydrolases"/>
    <property type="match status" value="1"/>
</dbReference>
<keyword evidence="3" id="KW-1185">Reference proteome</keyword>
<dbReference type="RefSeq" id="WP_034436724.1">
    <property type="nucleotide sequence ID" value="NZ_CBTK010000304.1"/>
</dbReference>
<evidence type="ECO:0000259" key="1">
    <source>
        <dbReference type="Pfam" id="PF07728"/>
    </source>
</evidence>
<dbReference type="GO" id="GO:0016887">
    <property type="term" value="F:ATP hydrolysis activity"/>
    <property type="evidence" value="ECO:0007669"/>
    <property type="project" value="InterPro"/>
</dbReference>
<accession>A0A7U7GGQ2</accession>
<dbReference type="OrthoDB" id="9808317at2"/>
<dbReference type="InterPro" id="IPR027417">
    <property type="entry name" value="P-loop_NTPase"/>
</dbReference>
<dbReference type="CDD" id="cd00009">
    <property type="entry name" value="AAA"/>
    <property type="match status" value="1"/>
</dbReference>
<dbReference type="AlphaFoldDB" id="A0A7U7GGQ2"/>
<name>A0A7U7GGQ2_9GAMM</name>
<organism evidence="2 3">
    <name type="scientific">Candidatus Contendobacter odensis Run_B_J11</name>
    <dbReference type="NCBI Taxonomy" id="1400861"/>
    <lineage>
        <taxon>Bacteria</taxon>
        <taxon>Pseudomonadati</taxon>
        <taxon>Pseudomonadota</taxon>
        <taxon>Gammaproteobacteria</taxon>
        <taxon>Candidatus Competibacteraceae</taxon>
        <taxon>Candidatus Contendibacter</taxon>
    </lineage>
</organism>
<dbReference type="Proteomes" id="UP000019184">
    <property type="component" value="Unassembled WGS sequence"/>
</dbReference>
<dbReference type="SUPFAM" id="SSF52540">
    <property type="entry name" value="P-loop containing nucleoside triphosphate hydrolases"/>
    <property type="match status" value="1"/>
</dbReference>
<gene>
    <name evidence="2" type="ORF">BN874_850020</name>
</gene>
<feature type="domain" description="ATPase dynein-related AAA" evidence="1">
    <location>
        <begin position="22"/>
        <end position="151"/>
    </location>
</feature>
<evidence type="ECO:0000313" key="2">
    <source>
        <dbReference type="EMBL" id="CDH47602.1"/>
    </source>
</evidence>
<protein>
    <submittedName>
        <fullName evidence="2">ATPase associated with various cellular activities</fullName>
    </submittedName>
</protein>
<reference evidence="2 3" key="1">
    <citation type="journal article" date="2014" name="ISME J.">
        <title>Candidatus Competibacter-lineage genomes retrieved from metagenomes reveal functional metabolic diversity.</title>
        <authorList>
            <person name="McIlroy S.J."/>
            <person name="Albertsen M."/>
            <person name="Andresen E.K."/>
            <person name="Saunders A.M."/>
            <person name="Kristiansen R."/>
            <person name="Stokholm-Bjerregaard M."/>
            <person name="Nielsen K.L."/>
            <person name="Nielsen P.H."/>
        </authorList>
    </citation>
    <scope>NUCLEOTIDE SEQUENCE [LARGE SCALE GENOMIC DNA]</scope>
    <source>
        <strain evidence="2 3">Run_B_J11</strain>
    </source>
</reference>
<dbReference type="Pfam" id="PF07728">
    <property type="entry name" value="AAA_5"/>
    <property type="match status" value="1"/>
</dbReference>
<dbReference type="EMBL" id="CBTK010000304">
    <property type="protein sequence ID" value="CDH47602.1"/>
    <property type="molecule type" value="Genomic_DNA"/>
</dbReference>
<proteinExistence type="predicted"/>